<evidence type="ECO:0000313" key="2">
    <source>
        <dbReference type="Proteomes" id="UP000714275"/>
    </source>
</evidence>
<comment type="caution">
    <text evidence="1">The sequence shown here is derived from an EMBL/GenBank/DDBJ whole genome shotgun (WGS) entry which is preliminary data.</text>
</comment>
<evidence type="ECO:0000313" key="1">
    <source>
        <dbReference type="EMBL" id="KAG1765715.1"/>
    </source>
</evidence>
<proteinExistence type="predicted"/>
<dbReference type="Gene3D" id="3.80.10.10">
    <property type="entry name" value="Ribonuclease Inhibitor"/>
    <property type="match status" value="1"/>
</dbReference>
<organism evidence="1 2">
    <name type="scientific">Suillus placidus</name>
    <dbReference type="NCBI Taxonomy" id="48579"/>
    <lineage>
        <taxon>Eukaryota</taxon>
        <taxon>Fungi</taxon>
        <taxon>Dikarya</taxon>
        <taxon>Basidiomycota</taxon>
        <taxon>Agaricomycotina</taxon>
        <taxon>Agaricomycetes</taxon>
        <taxon>Agaricomycetidae</taxon>
        <taxon>Boletales</taxon>
        <taxon>Suillineae</taxon>
        <taxon>Suillaceae</taxon>
        <taxon>Suillus</taxon>
    </lineage>
</organism>
<reference evidence="1" key="1">
    <citation type="journal article" date="2020" name="New Phytol.">
        <title>Comparative genomics reveals dynamic genome evolution in host specialist ectomycorrhizal fungi.</title>
        <authorList>
            <person name="Lofgren L.A."/>
            <person name="Nguyen N.H."/>
            <person name="Vilgalys R."/>
            <person name="Ruytinx J."/>
            <person name="Liao H.L."/>
            <person name="Branco S."/>
            <person name="Kuo A."/>
            <person name="LaButti K."/>
            <person name="Lipzen A."/>
            <person name="Andreopoulos W."/>
            <person name="Pangilinan J."/>
            <person name="Riley R."/>
            <person name="Hundley H."/>
            <person name="Na H."/>
            <person name="Barry K."/>
            <person name="Grigoriev I.V."/>
            <person name="Stajich J.E."/>
            <person name="Kennedy P.G."/>
        </authorList>
    </citation>
    <scope>NUCLEOTIDE SEQUENCE</scope>
    <source>
        <strain evidence="1">DOB743</strain>
    </source>
</reference>
<accession>A0A9P6ZGV0</accession>
<dbReference type="OrthoDB" id="2676880at2759"/>
<dbReference type="InterPro" id="IPR032675">
    <property type="entry name" value="LRR_dom_sf"/>
</dbReference>
<keyword evidence="2" id="KW-1185">Reference proteome</keyword>
<dbReference type="Proteomes" id="UP000714275">
    <property type="component" value="Unassembled WGS sequence"/>
</dbReference>
<gene>
    <name evidence="1" type="ORF">EV702DRAFT_1050911</name>
</gene>
<dbReference type="EMBL" id="JABBWD010000104">
    <property type="protein sequence ID" value="KAG1765715.1"/>
    <property type="molecule type" value="Genomic_DNA"/>
</dbReference>
<evidence type="ECO:0008006" key="3">
    <source>
        <dbReference type="Google" id="ProtNLM"/>
    </source>
</evidence>
<dbReference type="AlphaFoldDB" id="A0A9P6ZGV0"/>
<protein>
    <recommendedName>
        <fullName evidence="3">F-box domain-containing protein</fullName>
    </recommendedName>
</protein>
<name>A0A9P6ZGV0_9AGAM</name>
<sequence length="592" mass="66035">MTPERASFDREVSTILRHWMQYDMVERVGQTIKYTNPQAKHNATQPHMKICGGAGPFRAVASRPFLVSLYRSELMHQALLVPEVVLEIFGHVNSQIFPLSPSGEILLAQKLVAQKSMAALAMTCKTFHEPAMDFLWAVIYGLEPLLGCVTRLHPVIYSIGRKYPSGWSSRGVKPLYEDEAGQFLRHAVRVRSIFIKSNDHFHLLSVIPVKTCVFPRMQSLHLETSTDRYLDLFLSPTLHRCSISVIDSGLKRIATHCAALKDLFITSFSHTTRDERSLLSDSVCLCTQLVNLCCPELSWEAWRHLSNLSTLLNVVVYEMHSATLSTWSLEPDIVNLSPFLNVKSLSLSLNGGCIIAIMKHSVFPSLETFSGNSGVMSSAEAEQLLCALSQCKACQTLERITIRLSRGGPQDFPGSSLRPITQLLCFAQLRTLRLHFPDSSIYVDDDLLLKAASSWPHIRTLQIEGPYHHAATITFRGLFAALRQCPHLHTLQFLIDAANTDIDLDAKPLHSLQILDLTITSHIADAKAVAHIIFSMLPCVDRVSKSMQVWHEVNTYLTRFKASALLAISPGVEADRPRLEDPPQPGVAKASE</sequence>